<organism evidence="2 3">
    <name type="scientific">Chondromyces apiculatus DSM 436</name>
    <dbReference type="NCBI Taxonomy" id="1192034"/>
    <lineage>
        <taxon>Bacteria</taxon>
        <taxon>Pseudomonadati</taxon>
        <taxon>Myxococcota</taxon>
        <taxon>Polyangia</taxon>
        <taxon>Polyangiales</taxon>
        <taxon>Polyangiaceae</taxon>
        <taxon>Chondromyces</taxon>
    </lineage>
</organism>
<dbReference type="AlphaFoldDB" id="A0A017TGY9"/>
<evidence type="ECO:0000256" key="1">
    <source>
        <dbReference type="SAM" id="MobiDB-lite"/>
    </source>
</evidence>
<gene>
    <name evidence="2" type="ORF">CAP_5957</name>
</gene>
<reference evidence="2 3" key="1">
    <citation type="submission" date="2013-05" db="EMBL/GenBank/DDBJ databases">
        <title>Genome assembly of Chondromyces apiculatus DSM 436.</title>
        <authorList>
            <person name="Sharma G."/>
            <person name="Khatri I."/>
            <person name="Kaur C."/>
            <person name="Mayilraj S."/>
            <person name="Subramanian S."/>
        </authorList>
    </citation>
    <scope>NUCLEOTIDE SEQUENCE [LARGE SCALE GENOMIC DNA]</scope>
    <source>
        <strain evidence="2 3">DSM 436</strain>
    </source>
</reference>
<dbReference type="Proteomes" id="UP000019678">
    <property type="component" value="Unassembled WGS sequence"/>
</dbReference>
<evidence type="ECO:0000313" key="3">
    <source>
        <dbReference type="Proteomes" id="UP000019678"/>
    </source>
</evidence>
<sequence>MIGTFQRRIQQQVERLKDKNLHTWLGGYARHLAESVRAPKVSGPRHLLFAVCDHWEPGWDNASREVGDARVKAWSDGYPALAKGYVDADGRHPRHSFFFPGEQYVPEWMDALADLARAGLGEVEFHLHHDGDTTAKLRDDLRRYIDEIGRHGHFSRDPTGRARYAFIHGNWCLANSRKDGSACGVDDEIPLLFETGCYADFTFPSAPDESQPNIVNQIYWPTGDLARRRAYESGVRARVGEVMEDRILMIEGPLCLTRRPGKLSMRLEYSGLQPSDPPTPERVKNWVEQNIHVQGRPEWVFVKVYAHGAPEYQAGPLLGEHGHMLHRELTSRYNDGKEWVLHYVTAREMYNIAIAALEGKSGNPYDHRDHRLSPPPCVSGAASA</sequence>
<protein>
    <submittedName>
        <fullName evidence="2">Uncharacterized protein</fullName>
    </submittedName>
</protein>
<feature type="region of interest" description="Disordered" evidence="1">
    <location>
        <begin position="365"/>
        <end position="384"/>
    </location>
</feature>
<comment type="caution">
    <text evidence="2">The sequence shown here is derived from an EMBL/GenBank/DDBJ whole genome shotgun (WGS) entry which is preliminary data.</text>
</comment>
<accession>A0A017TGY9</accession>
<dbReference type="eggNOG" id="ENOG502Z917">
    <property type="taxonomic scope" value="Bacteria"/>
</dbReference>
<name>A0A017TGY9_9BACT</name>
<dbReference type="STRING" id="1192034.CAP_5957"/>
<evidence type="ECO:0000313" key="2">
    <source>
        <dbReference type="EMBL" id="EYF08197.1"/>
    </source>
</evidence>
<dbReference type="OrthoDB" id="208599at2"/>
<keyword evidence="3" id="KW-1185">Reference proteome</keyword>
<proteinExistence type="predicted"/>
<dbReference type="EMBL" id="ASRX01000005">
    <property type="protein sequence ID" value="EYF08197.1"/>
    <property type="molecule type" value="Genomic_DNA"/>
</dbReference>
<dbReference type="RefSeq" id="WP_044236149.1">
    <property type="nucleotide sequence ID" value="NZ_ASRX01000005.1"/>
</dbReference>